<comment type="function">
    <text evidence="7">Binds to the 23S rRNA.</text>
</comment>
<comment type="similarity">
    <text evidence="1 7">Belongs to the bacterial ribosomal protein bL9 family.</text>
</comment>
<dbReference type="PANTHER" id="PTHR21368">
    <property type="entry name" value="50S RIBOSOMAL PROTEIN L9"/>
    <property type="match status" value="1"/>
</dbReference>
<dbReference type="SUPFAM" id="SSF55653">
    <property type="entry name" value="Ribosomal protein L9 C-domain"/>
    <property type="match status" value="1"/>
</dbReference>
<dbReference type="NCBIfam" id="TIGR00158">
    <property type="entry name" value="L9"/>
    <property type="match status" value="1"/>
</dbReference>
<evidence type="ECO:0000256" key="3">
    <source>
        <dbReference type="ARBA" id="ARBA00022884"/>
    </source>
</evidence>
<dbReference type="Gene3D" id="3.40.5.10">
    <property type="entry name" value="Ribosomal protein L9, N-terminal domain"/>
    <property type="match status" value="1"/>
</dbReference>
<dbReference type="InterPro" id="IPR000244">
    <property type="entry name" value="Ribosomal_bL9"/>
</dbReference>
<gene>
    <name evidence="7" type="primary">rplI</name>
    <name evidence="9" type="ORF">BXT89_01010</name>
</gene>
<protein>
    <recommendedName>
        <fullName evidence="6 7">Large ribosomal subunit protein bL9</fullName>
    </recommendedName>
</protein>
<dbReference type="EMBL" id="MUBC01000001">
    <property type="protein sequence ID" value="ONM45906.1"/>
    <property type="molecule type" value="Genomic_DNA"/>
</dbReference>
<keyword evidence="3 7" id="KW-0694">RNA-binding</keyword>
<evidence type="ECO:0000256" key="7">
    <source>
        <dbReference type="HAMAP-Rule" id="MF_00503"/>
    </source>
</evidence>
<dbReference type="AlphaFoldDB" id="A0A1S8DM68"/>
<dbReference type="SUPFAM" id="SSF55658">
    <property type="entry name" value="L9 N-domain-like"/>
    <property type="match status" value="1"/>
</dbReference>
<dbReference type="InterPro" id="IPR036935">
    <property type="entry name" value="Ribosomal_bL9_N_sf"/>
</dbReference>
<dbReference type="Gene3D" id="3.10.430.100">
    <property type="entry name" value="Ribosomal protein L9, C-terminal domain"/>
    <property type="match status" value="1"/>
</dbReference>
<evidence type="ECO:0000256" key="4">
    <source>
        <dbReference type="ARBA" id="ARBA00022980"/>
    </source>
</evidence>
<name>A0A1S8DM68_9GAMM</name>
<evidence type="ECO:0000313" key="9">
    <source>
        <dbReference type="EMBL" id="ONM45906.1"/>
    </source>
</evidence>
<evidence type="ECO:0000256" key="6">
    <source>
        <dbReference type="ARBA" id="ARBA00035292"/>
    </source>
</evidence>
<comment type="caution">
    <text evidence="9">The sequence shown here is derived from an EMBL/GenBank/DDBJ whole genome shotgun (WGS) entry which is preliminary data.</text>
</comment>
<evidence type="ECO:0000313" key="10">
    <source>
        <dbReference type="Proteomes" id="UP000242847"/>
    </source>
</evidence>
<dbReference type="InterPro" id="IPR009027">
    <property type="entry name" value="Ribosomal_bL9/RNase_H1_N"/>
</dbReference>
<dbReference type="GO" id="GO:0003735">
    <property type="term" value="F:structural constituent of ribosome"/>
    <property type="evidence" value="ECO:0007669"/>
    <property type="project" value="InterPro"/>
</dbReference>
<accession>A0A1S8DM68</accession>
<feature type="domain" description="Ribosomal protein L9" evidence="8">
    <location>
        <begin position="13"/>
        <end position="40"/>
    </location>
</feature>
<proteinExistence type="inferred from homology"/>
<dbReference type="Pfam" id="PF03948">
    <property type="entry name" value="Ribosomal_L9_C"/>
    <property type="match status" value="1"/>
</dbReference>
<reference evidence="9 10" key="1">
    <citation type="submission" date="2017-01" db="EMBL/GenBank/DDBJ databases">
        <title>Draft genome sequence of Pseudomonas pachastrellae type strain CCUG 46540T from a deep sea.</title>
        <authorList>
            <person name="Gomila M."/>
            <person name="Mulet M."/>
            <person name="Lalucat J."/>
            <person name="Garcia-Valdes E."/>
        </authorList>
    </citation>
    <scope>NUCLEOTIDE SEQUENCE [LARGE SCALE GENOMIC DNA]</scope>
    <source>
        <strain evidence="9 10">CCUG 46540</strain>
    </source>
</reference>
<dbReference type="OrthoDB" id="9788336at2"/>
<evidence type="ECO:0000259" key="8">
    <source>
        <dbReference type="PROSITE" id="PS00651"/>
    </source>
</evidence>
<dbReference type="InterPro" id="IPR036791">
    <property type="entry name" value="Ribosomal_bL9_C_sf"/>
</dbReference>
<dbReference type="InterPro" id="IPR020069">
    <property type="entry name" value="Ribosomal_bL9_C"/>
</dbReference>
<dbReference type="GO" id="GO:0019843">
    <property type="term" value="F:rRNA binding"/>
    <property type="evidence" value="ECO:0007669"/>
    <property type="project" value="UniProtKB-UniRule"/>
</dbReference>
<dbReference type="RefSeq" id="WP_083723767.1">
    <property type="nucleotide sequence ID" value="NZ_FOUD01000004.1"/>
</dbReference>
<dbReference type="HAMAP" id="MF_00503">
    <property type="entry name" value="Ribosomal_bL9"/>
    <property type="match status" value="1"/>
</dbReference>
<keyword evidence="10" id="KW-1185">Reference proteome</keyword>
<keyword evidence="2 7" id="KW-0699">rRNA-binding</keyword>
<sequence length="148" mass="15386">MEVILLEKIANLGNLGDKVAVKAGYARNFLLPFGKATPATADNVAAFEARRAELEKIAAEKKAEAEARAAKLADLTVTIAANAGEEGKLFGSIGTRDIADAVTAAGVAIEKSEVRLPDGALRTVGEFDIDVQLHTDVDATVKLVVVAG</sequence>
<dbReference type="GO" id="GO:1990904">
    <property type="term" value="C:ribonucleoprotein complex"/>
    <property type="evidence" value="ECO:0007669"/>
    <property type="project" value="UniProtKB-KW"/>
</dbReference>
<dbReference type="GO" id="GO:0006412">
    <property type="term" value="P:translation"/>
    <property type="evidence" value="ECO:0007669"/>
    <property type="project" value="UniProtKB-UniRule"/>
</dbReference>
<dbReference type="GO" id="GO:0005840">
    <property type="term" value="C:ribosome"/>
    <property type="evidence" value="ECO:0007669"/>
    <property type="project" value="UniProtKB-KW"/>
</dbReference>
<evidence type="ECO:0000256" key="2">
    <source>
        <dbReference type="ARBA" id="ARBA00022730"/>
    </source>
</evidence>
<dbReference type="InterPro" id="IPR020594">
    <property type="entry name" value="Ribosomal_bL9_bac/chp"/>
</dbReference>
<keyword evidence="4 7" id="KW-0689">Ribosomal protein</keyword>
<dbReference type="Proteomes" id="UP000242847">
    <property type="component" value="Unassembled WGS sequence"/>
</dbReference>
<dbReference type="STRING" id="254161.SAMN05216256_1045"/>
<dbReference type="Pfam" id="PF01281">
    <property type="entry name" value="Ribosomal_L9_N"/>
    <property type="match status" value="1"/>
</dbReference>
<keyword evidence="5 7" id="KW-0687">Ribonucleoprotein</keyword>
<dbReference type="PROSITE" id="PS00651">
    <property type="entry name" value="RIBOSOMAL_L9"/>
    <property type="match status" value="1"/>
</dbReference>
<dbReference type="InterPro" id="IPR020070">
    <property type="entry name" value="Ribosomal_bL9_N"/>
</dbReference>
<evidence type="ECO:0000256" key="1">
    <source>
        <dbReference type="ARBA" id="ARBA00010605"/>
    </source>
</evidence>
<evidence type="ECO:0000256" key="5">
    <source>
        <dbReference type="ARBA" id="ARBA00023274"/>
    </source>
</evidence>
<organism evidence="9 10">
    <name type="scientific">Halopseudomonas pachastrellae</name>
    <dbReference type="NCBI Taxonomy" id="254161"/>
    <lineage>
        <taxon>Bacteria</taxon>
        <taxon>Pseudomonadati</taxon>
        <taxon>Pseudomonadota</taxon>
        <taxon>Gammaproteobacteria</taxon>
        <taxon>Pseudomonadales</taxon>
        <taxon>Pseudomonadaceae</taxon>
        <taxon>Halopseudomonas</taxon>
    </lineage>
</organism>